<evidence type="ECO:0000313" key="1">
    <source>
        <dbReference type="EMBL" id="KAJ4256738.1"/>
    </source>
</evidence>
<name>A0A9W8RY72_9HYPO</name>
<organism evidence="1 2">
    <name type="scientific">Fusarium torreyae</name>
    <dbReference type="NCBI Taxonomy" id="1237075"/>
    <lineage>
        <taxon>Eukaryota</taxon>
        <taxon>Fungi</taxon>
        <taxon>Dikarya</taxon>
        <taxon>Ascomycota</taxon>
        <taxon>Pezizomycotina</taxon>
        <taxon>Sordariomycetes</taxon>
        <taxon>Hypocreomycetidae</taxon>
        <taxon>Hypocreales</taxon>
        <taxon>Nectriaceae</taxon>
        <taxon>Fusarium</taxon>
    </lineage>
</organism>
<dbReference type="EMBL" id="JAOQAZ010000018">
    <property type="protein sequence ID" value="KAJ4256738.1"/>
    <property type="molecule type" value="Genomic_DNA"/>
</dbReference>
<sequence length="252" mass="29576">MPPSNEAAMQHRTLPSQDFPGEFSMPFPGPQPTINHRRQYMRAFCQWYWMCQDFESRERETRQFAQLSVAEHFIETAITSCRVSLFEWATDQMFWLVGQDELHDEDRILLNETLQSVSAPTVEVMELGGQLHSSPLSQASVEGWKNAWDEMYPVIGPQGQPFMSKLPAEVDLWTHVPGLNRQRHKTIYKGLKMWVMRRTEGVCLDLDDRTNFEAHISREKTKNPDAKLKFSTWVSWMKTHILRQHLQHKPYL</sequence>
<comment type="caution">
    <text evidence="1">The sequence shown here is derived from an EMBL/GenBank/DDBJ whole genome shotgun (WGS) entry which is preliminary data.</text>
</comment>
<evidence type="ECO:0000313" key="2">
    <source>
        <dbReference type="Proteomes" id="UP001152049"/>
    </source>
</evidence>
<dbReference type="AlphaFoldDB" id="A0A9W8RY72"/>
<dbReference type="Proteomes" id="UP001152049">
    <property type="component" value="Unassembled WGS sequence"/>
</dbReference>
<dbReference type="OrthoDB" id="5100673at2759"/>
<gene>
    <name evidence="1" type="ORF">NW762_008834</name>
</gene>
<protein>
    <submittedName>
        <fullName evidence="1">Uncharacterized protein</fullName>
    </submittedName>
</protein>
<proteinExistence type="predicted"/>
<keyword evidence="2" id="KW-1185">Reference proteome</keyword>
<accession>A0A9W8RY72</accession>
<reference evidence="1" key="1">
    <citation type="submission" date="2022-09" db="EMBL/GenBank/DDBJ databases">
        <title>Fusarium specimens isolated from Avocado Roots.</title>
        <authorList>
            <person name="Stajich J."/>
            <person name="Roper C."/>
            <person name="Heimlech-Rivalta G."/>
        </authorList>
    </citation>
    <scope>NUCLEOTIDE SEQUENCE</scope>
    <source>
        <strain evidence="1">CF00136</strain>
    </source>
</reference>